<reference evidence="13" key="1">
    <citation type="submission" date="2019-11" db="EMBL/GenBank/DDBJ databases">
        <title>Leishmania tarentolae CDS.</title>
        <authorList>
            <person name="Goto Y."/>
            <person name="Yamagishi J."/>
        </authorList>
    </citation>
    <scope>NUCLEOTIDE SEQUENCE [LARGE SCALE GENOMIC DNA]</scope>
    <source>
        <strain evidence="13">Parrot Tar II</strain>
    </source>
</reference>
<gene>
    <name evidence="13" type="ORF">LtaPh_2912400</name>
</gene>
<dbReference type="GO" id="GO:0042162">
    <property type="term" value="F:telomeric DNA binding"/>
    <property type="evidence" value="ECO:0007669"/>
    <property type="project" value="TreeGrafter"/>
</dbReference>
<evidence type="ECO:0000256" key="11">
    <source>
        <dbReference type="SAM" id="MobiDB-lite"/>
    </source>
</evidence>
<dbReference type="GO" id="GO:0003690">
    <property type="term" value="F:double-stranded DNA binding"/>
    <property type="evidence" value="ECO:0007669"/>
    <property type="project" value="TreeGrafter"/>
</dbReference>
<keyword evidence="7" id="KW-0238">DNA-binding</keyword>
<evidence type="ECO:0000256" key="3">
    <source>
        <dbReference type="ARBA" id="ARBA00022763"/>
    </source>
</evidence>
<dbReference type="InterPro" id="IPR027388">
    <property type="entry name" value="Ku70_bridge/pillars_dom_sf"/>
</dbReference>
<dbReference type="GO" id="GO:0006310">
    <property type="term" value="P:DNA recombination"/>
    <property type="evidence" value="ECO:0007669"/>
    <property type="project" value="UniProtKB-KW"/>
</dbReference>
<dbReference type="InterPro" id="IPR006164">
    <property type="entry name" value="DNA_bd_Ku70/Ku80"/>
</dbReference>
<keyword evidence="8" id="KW-0233">DNA recombination</keyword>
<dbReference type="EMBL" id="BLBS01000041">
    <property type="protein sequence ID" value="GET90390.1"/>
    <property type="molecule type" value="Genomic_DNA"/>
</dbReference>
<name>A0A640KKZ1_LEITA</name>
<dbReference type="CDD" id="cd00788">
    <property type="entry name" value="KU70"/>
    <property type="match status" value="1"/>
</dbReference>
<evidence type="ECO:0000256" key="5">
    <source>
        <dbReference type="ARBA" id="ARBA00022806"/>
    </source>
</evidence>
<feature type="region of interest" description="Disordered" evidence="11">
    <location>
        <begin position="881"/>
        <end position="907"/>
    </location>
</feature>
<evidence type="ECO:0000259" key="12">
    <source>
        <dbReference type="SMART" id="SM00559"/>
    </source>
</evidence>
<evidence type="ECO:0000256" key="9">
    <source>
        <dbReference type="ARBA" id="ARBA00023204"/>
    </source>
</evidence>
<dbReference type="InterPro" id="IPR016194">
    <property type="entry name" value="SPOC-like_C_dom_sf"/>
</dbReference>
<evidence type="ECO:0000313" key="13">
    <source>
        <dbReference type="EMBL" id="GET90390.1"/>
    </source>
</evidence>
<dbReference type="GO" id="GO:0004386">
    <property type="term" value="F:helicase activity"/>
    <property type="evidence" value="ECO:0007669"/>
    <property type="project" value="UniProtKB-KW"/>
</dbReference>
<organism evidence="13 14">
    <name type="scientific">Leishmania tarentolae</name>
    <name type="common">Sauroleishmania tarentolae</name>
    <dbReference type="NCBI Taxonomy" id="5689"/>
    <lineage>
        <taxon>Eukaryota</taxon>
        <taxon>Discoba</taxon>
        <taxon>Euglenozoa</taxon>
        <taxon>Kinetoplastea</taxon>
        <taxon>Metakinetoplastina</taxon>
        <taxon>Trypanosomatida</taxon>
        <taxon>Trypanosomatidae</taxon>
        <taxon>Leishmaniinae</taxon>
        <taxon>Leishmania</taxon>
        <taxon>lizard Leishmania</taxon>
    </lineage>
</organism>
<comment type="caution">
    <text evidence="13">The sequence shown here is derived from an EMBL/GenBank/DDBJ whole genome shotgun (WGS) entry which is preliminary data.</text>
</comment>
<evidence type="ECO:0000256" key="4">
    <source>
        <dbReference type="ARBA" id="ARBA00022801"/>
    </source>
</evidence>
<dbReference type="GO" id="GO:0000723">
    <property type="term" value="P:telomere maintenance"/>
    <property type="evidence" value="ECO:0007669"/>
    <property type="project" value="TreeGrafter"/>
</dbReference>
<evidence type="ECO:0000256" key="7">
    <source>
        <dbReference type="ARBA" id="ARBA00023125"/>
    </source>
</evidence>
<keyword evidence="14" id="KW-1185">Reference proteome</keyword>
<keyword evidence="3" id="KW-0227">DNA damage</keyword>
<comment type="subcellular location">
    <subcellularLocation>
        <location evidence="1">Nucleus</location>
    </subcellularLocation>
</comment>
<proteinExistence type="predicted"/>
<dbReference type="Proteomes" id="UP000419144">
    <property type="component" value="Unassembled WGS sequence"/>
</dbReference>
<keyword evidence="10" id="KW-0539">Nucleus</keyword>
<dbReference type="Gene3D" id="1.10.1600.10">
    <property type="match status" value="1"/>
</dbReference>
<keyword evidence="5" id="KW-0347">Helicase</keyword>
<dbReference type="Gene3D" id="2.40.290.10">
    <property type="match status" value="1"/>
</dbReference>
<dbReference type="AlphaFoldDB" id="A0A640KKZ1"/>
<feature type="region of interest" description="Disordered" evidence="11">
    <location>
        <begin position="806"/>
        <end position="832"/>
    </location>
</feature>
<evidence type="ECO:0000256" key="6">
    <source>
        <dbReference type="ARBA" id="ARBA00022840"/>
    </source>
</evidence>
<dbReference type="Pfam" id="PF02735">
    <property type="entry name" value="Ku"/>
    <property type="match status" value="1"/>
</dbReference>
<feature type="region of interest" description="Disordered" evidence="11">
    <location>
        <begin position="544"/>
        <end position="569"/>
    </location>
</feature>
<dbReference type="InterPro" id="IPR047087">
    <property type="entry name" value="KU70_core_dom"/>
</dbReference>
<keyword evidence="9" id="KW-0234">DNA repair</keyword>
<feature type="domain" description="Ku" evidence="12">
    <location>
        <begin position="589"/>
        <end position="745"/>
    </location>
</feature>
<dbReference type="GO" id="GO:0006303">
    <property type="term" value="P:double-strand break repair via nonhomologous end joining"/>
    <property type="evidence" value="ECO:0007669"/>
    <property type="project" value="InterPro"/>
</dbReference>
<dbReference type="Gene3D" id="3.40.50.410">
    <property type="entry name" value="von Willebrand factor, type A domain"/>
    <property type="match status" value="1"/>
</dbReference>
<sequence>MDEFAEWGEGTTGVVAADNIYTEGLNLDERCEQRWQRDQRDAVVCLVDCNEGMFGVPPVRKSERTTPAGKNGVGAPAHTHGVAKLALSTNDQEAEMYSGAVGGSNATVGSSPSFFSMTMQSILALLKEKIMNSSKDVVAIVLYNTRTSASSTGFRGVYVMQEATRIGAECMQKVERLDAAGIPESAAYEEFKTCIGHWPTASTSPAFATASSAGGCAEPKVPLLGALTASPAFKFSEALWEAQRILLSLRSVQTIRHRRLFIFTNRDDPSGGDAHEWNLCRSRACDLGKEGVVLEVFGFGNARSGGGLHTSSSSTATGTVANTNQCGQSISTASVGAAGTGSGGTGRSAQLPFAVPNQLDLSLNPAAAAATTGTTIDGSGSGQSDSASPAATGFVQDFFWGPLLREMQAAAARFPARDDGDDVTALAEVHSEAFVSGGEGAIYMSAGAGALQQLLGSVMRRAHPQRPFRHCILRIGGLSGAGTALSATAAAAASRDEKEASRVASVPRMAVSLYIPLMRARPPQREWLDGRTGRMLRRVVHLHARTTADGQDSDGADAEHKEKANDSLPKQLRRLCNERDYTSPSVMEPEDVHPNDLCYYAPIGKERVYFTNEERKKIVEVSTTGTEPGFTVLLFKDLPDAVKLEHVVRRSHFLHSCLQRGGVHSHRLFVLLVRRLRAKRKAAIAQYCSSTTTAPRLVALVPSPDLTAHPEKLDQVPVDGMGLYVIPLPYAEELRAVPELRTCTLVNKHATPVLEDSSVDSTHFELAKQLIGALTVPYKIDAVLNPALQRQYRKLQELARQLFPLADNPLHPGAGTASAKMEEEDPSTDDTEKVLQELDNTLPDYEGMKSFAALFQSFNKEVLGKDYNAFLHCLQPRPAGSVARRPRDGAAGVMGSAGPTAASAEGDSGRVPIEQLICRAAAENAWDGLIIPQLKEYLATVNVSFSGARRKADLIELVKQHFPLLS</sequence>
<dbReference type="OrthoDB" id="3249161at2759"/>
<evidence type="ECO:0000256" key="8">
    <source>
        <dbReference type="ARBA" id="ARBA00023172"/>
    </source>
</evidence>
<dbReference type="PANTHER" id="PTHR12604">
    <property type="entry name" value="KU AUTOANTIGEN DNA HELICASE"/>
    <property type="match status" value="1"/>
</dbReference>
<dbReference type="SUPFAM" id="SSF100939">
    <property type="entry name" value="SPOC domain-like"/>
    <property type="match status" value="1"/>
</dbReference>
<evidence type="ECO:0000313" key="14">
    <source>
        <dbReference type="Proteomes" id="UP000419144"/>
    </source>
</evidence>
<evidence type="ECO:0000256" key="2">
    <source>
        <dbReference type="ARBA" id="ARBA00022741"/>
    </source>
</evidence>
<dbReference type="GO" id="GO:0016787">
    <property type="term" value="F:hydrolase activity"/>
    <property type="evidence" value="ECO:0007669"/>
    <property type="project" value="UniProtKB-KW"/>
</dbReference>
<keyword evidence="2" id="KW-0547">Nucleotide-binding</keyword>
<evidence type="ECO:0000256" key="1">
    <source>
        <dbReference type="ARBA" id="ARBA00004123"/>
    </source>
</evidence>
<dbReference type="InterPro" id="IPR005161">
    <property type="entry name" value="Ku_N"/>
</dbReference>
<dbReference type="InterPro" id="IPR036465">
    <property type="entry name" value="vWFA_dom_sf"/>
</dbReference>
<dbReference type="Gene3D" id="4.10.970.10">
    <property type="entry name" value="Ku70, bridge and pillars"/>
    <property type="match status" value="1"/>
</dbReference>
<dbReference type="Pfam" id="PF03731">
    <property type="entry name" value="Ku_N"/>
    <property type="match status" value="2"/>
</dbReference>
<dbReference type="VEuPathDB" id="TriTrypDB:LtaPh_2912400"/>
<dbReference type="PANTHER" id="PTHR12604:SF2">
    <property type="entry name" value="X-RAY REPAIR CROSS-COMPLEMENTING PROTEIN 6"/>
    <property type="match status" value="1"/>
</dbReference>
<dbReference type="SMART" id="SM00559">
    <property type="entry name" value="Ku78"/>
    <property type="match status" value="1"/>
</dbReference>
<keyword evidence="6" id="KW-0067">ATP-binding</keyword>
<accession>A0A640KKZ1</accession>
<dbReference type="GO" id="GO:0043564">
    <property type="term" value="C:Ku70:Ku80 complex"/>
    <property type="evidence" value="ECO:0007669"/>
    <property type="project" value="TreeGrafter"/>
</dbReference>
<dbReference type="GO" id="GO:0005524">
    <property type="term" value="F:ATP binding"/>
    <property type="evidence" value="ECO:0007669"/>
    <property type="project" value="UniProtKB-KW"/>
</dbReference>
<keyword evidence="4" id="KW-0378">Hydrolase</keyword>
<dbReference type="SUPFAM" id="SSF53300">
    <property type="entry name" value="vWA-like"/>
    <property type="match status" value="1"/>
</dbReference>
<protein>
    <submittedName>
        <fullName evidence="13">Ku70 protein, putative</fullName>
    </submittedName>
</protein>
<evidence type="ECO:0000256" key="10">
    <source>
        <dbReference type="ARBA" id="ARBA00023242"/>
    </source>
</evidence>